<keyword evidence="2" id="KW-1185">Reference proteome</keyword>
<dbReference type="AlphaFoldDB" id="A0A8X6XWY3"/>
<evidence type="ECO:0000313" key="1">
    <source>
        <dbReference type="EMBL" id="GFY60267.1"/>
    </source>
</evidence>
<organism evidence="1 2">
    <name type="scientific">Trichonephila inaurata madagascariensis</name>
    <dbReference type="NCBI Taxonomy" id="2747483"/>
    <lineage>
        <taxon>Eukaryota</taxon>
        <taxon>Metazoa</taxon>
        <taxon>Ecdysozoa</taxon>
        <taxon>Arthropoda</taxon>
        <taxon>Chelicerata</taxon>
        <taxon>Arachnida</taxon>
        <taxon>Araneae</taxon>
        <taxon>Araneomorphae</taxon>
        <taxon>Entelegynae</taxon>
        <taxon>Araneoidea</taxon>
        <taxon>Nephilidae</taxon>
        <taxon>Trichonephila</taxon>
        <taxon>Trichonephila inaurata</taxon>
    </lineage>
</organism>
<sequence>MIAQCVEQLGGILACINDDGSDFLFTRDESEILVLSVGKVTVAFGGIPRLTATIPGWQPAYFCFELLSHRKKSPLPRLPRFLSWAVGVGERCGDCRAVRLDGALFFLRCLGRRNHGALVPTPASAFEKEKVQWGTFEH</sequence>
<accession>A0A8X6XWY3</accession>
<gene>
    <name evidence="1" type="ORF">TNIN_170881</name>
</gene>
<dbReference type="EMBL" id="BMAV01013074">
    <property type="protein sequence ID" value="GFY60267.1"/>
    <property type="molecule type" value="Genomic_DNA"/>
</dbReference>
<proteinExistence type="predicted"/>
<protein>
    <submittedName>
        <fullName evidence="1">Uncharacterized protein</fullName>
    </submittedName>
</protein>
<reference evidence="1" key="1">
    <citation type="submission" date="2020-08" db="EMBL/GenBank/DDBJ databases">
        <title>Multicomponent nature underlies the extraordinary mechanical properties of spider dragline silk.</title>
        <authorList>
            <person name="Kono N."/>
            <person name="Nakamura H."/>
            <person name="Mori M."/>
            <person name="Yoshida Y."/>
            <person name="Ohtoshi R."/>
            <person name="Malay A.D."/>
            <person name="Moran D.A.P."/>
            <person name="Tomita M."/>
            <person name="Numata K."/>
            <person name="Arakawa K."/>
        </authorList>
    </citation>
    <scope>NUCLEOTIDE SEQUENCE</scope>
</reference>
<evidence type="ECO:0000313" key="2">
    <source>
        <dbReference type="Proteomes" id="UP000886998"/>
    </source>
</evidence>
<name>A0A8X6XWY3_9ARAC</name>
<comment type="caution">
    <text evidence="1">The sequence shown here is derived from an EMBL/GenBank/DDBJ whole genome shotgun (WGS) entry which is preliminary data.</text>
</comment>
<dbReference type="Proteomes" id="UP000886998">
    <property type="component" value="Unassembled WGS sequence"/>
</dbReference>